<reference evidence="2" key="1">
    <citation type="journal article" date="2023" name="Genome Biol. Evol.">
        <title>Long-read-based Genome Assembly of Drosophila gunungcola Reveals Fewer Chemosensory Genes in Flower-breeding Species.</title>
        <authorList>
            <person name="Negi A."/>
            <person name="Liao B.Y."/>
            <person name="Yeh S.D."/>
        </authorList>
    </citation>
    <scope>NUCLEOTIDE SEQUENCE</scope>
    <source>
        <strain evidence="2">Sukarami</strain>
    </source>
</reference>
<evidence type="ECO:0000313" key="2">
    <source>
        <dbReference type="EMBL" id="KAI8043691.1"/>
    </source>
</evidence>
<dbReference type="Proteomes" id="UP001059596">
    <property type="component" value="Unassembled WGS sequence"/>
</dbReference>
<protein>
    <submittedName>
        <fullName evidence="2">Uncharacterized protein</fullName>
    </submittedName>
</protein>
<name>A0A9P9YV69_9MUSC</name>
<feature type="region of interest" description="Disordered" evidence="1">
    <location>
        <begin position="1"/>
        <end position="22"/>
    </location>
</feature>
<evidence type="ECO:0000256" key="1">
    <source>
        <dbReference type="SAM" id="MobiDB-lite"/>
    </source>
</evidence>
<dbReference type="EMBL" id="JAMKOV010000002">
    <property type="protein sequence ID" value="KAI8043691.1"/>
    <property type="molecule type" value="Genomic_DNA"/>
</dbReference>
<feature type="compositionally biased region" description="Basic and acidic residues" evidence="1">
    <location>
        <begin position="11"/>
        <end position="22"/>
    </location>
</feature>
<dbReference type="AlphaFoldDB" id="A0A9P9YV69"/>
<comment type="caution">
    <text evidence="2">The sequence shown here is derived from an EMBL/GenBank/DDBJ whole genome shotgun (WGS) entry which is preliminary data.</text>
</comment>
<proteinExistence type="predicted"/>
<sequence>MSFALAVPPSAEERGIPMVHSEKKDNCNRLQIKLLKMKRGSAGPEIGSCWHCNASDIGRRRCFHFNINFTPKQQTGPRTQKSYCQ</sequence>
<keyword evidence="3" id="KW-1185">Reference proteome</keyword>
<gene>
    <name evidence="2" type="ORF">M5D96_005029</name>
</gene>
<organism evidence="2 3">
    <name type="scientific">Drosophila gunungcola</name>
    <name type="common">fruit fly</name>
    <dbReference type="NCBI Taxonomy" id="103775"/>
    <lineage>
        <taxon>Eukaryota</taxon>
        <taxon>Metazoa</taxon>
        <taxon>Ecdysozoa</taxon>
        <taxon>Arthropoda</taxon>
        <taxon>Hexapoda</taxon>
        <taxon>Insecta</taxon>
        <taxon>Pterygota</taxon>
        <taxon>Neoptera</taxon>
        <taxon>Endopterygota</taxon>
        <taxon>Diptera</taxon>
        <taxon>Brachycera</taxon>
        <taxon>Muscomorpha</taxon>
        <taxon>Ephydroidea</taxon>
        <taxon>Drosophilidae</taxon>
        <taxon>Drosophila</taxon>
        <taxon>Sophophora</taxon>
    </lineage>
</organism>
<evidence type="ECO:0000313" key="3">
    <source>
        <dbReference type="Proteomes" id="UP001059596"/>
    </source>
</evidence>
<feature type="non-terminal residue" evidence="2">
    <location>
        <position position="1"/>
    </location>
</feature>
<accession>A0A9P9YV69</accession>